<dbReference type="eggNOG" id="COG1309">
    <property type="taxonomic scope" value="Bacteria"/>
</dbReference>
<dbReference type="InterPro" id="IPR001647">
    <property type="entry name" value="HTH_TetR"/>
</dbReference>
<evidence type="ECO:0000256" key="2">
    <source>
        <dbReference type="PROSITE-ProRule" id="PRU00335"/>
    </source>
</evidence>
<keyword evidence="5" id="KW-1185">Reference proteome</keyword>
<sequence length="215" mass="25147">MTKIINIYTDSPETSGLTDKQNKIFRSAIELFSKKGYANTSTKEIAENAGVSEGSIFKKFKNKEDLLFSILNPLLRNILPKVVNEFSEATLQTHYDSLYDFVATIIKNRNDFFKENVDVIKIFANEFIYDLKIRDKMIQTIPYGYMKSFNDVSNDLKAKKLMVDWDNTEIFRFIFTSFFGYIAEHYLLFDELRYDEDIELQHLIDFIVKGLSPTE</sequence>
<dbReference type="Gene3D" id="1.10.357.10">
    <property type="entry name" value="Tetracycline Repressor, domain 2"/>
    <property type="match status" value="1"/>
</dbReference>
<dbReference type="PANTHER" id="PTHR43479:SF11">
    <property type="entry name" value="ACREF_ENVCD OPERON REPRESSOR-RELATED"/>
    <property type="match status" value="1"/>
</dbReference>
<reference evidence="4 5" key="1">
    <citation type="journal article" date="2015" name="Genome Announc.">
        <title>Expanding the biotechnology potential of lactobacilli through comparative genomics of 213 strains and associated genera.</title>
        <authorList>
            <person name="Sun Z."/>
            <person name="Harris H.M."/>
            <person name="McCann A."/>
            <person name="Guo C."/>
            <person name="Argimon S."/>
            <person name="Zhang W."/>
            <person name="Yang X."/>
            <person name="Jeffery I.B."/>
            <person name="Cooney J.C."/>
            <person name="Kagawa T.F."/>
            <person name="Liu W."/>
            <person name="Song Y."/>
            <person name="Salvetti E."/>
            <person name="Wrobel A."/>
            <person name="Rasinkangas P."/>
            <person name="Parkhill J."/>
            <person name="Rea M.C."/>
            <person name="O'Sullivan O."/>
            <person name="Ritari J."/>
            <person name="Douillard F.P."/>
            <person name="Paul Ross R."/>
            <person name="Yang R."/>
            <person name="Briner A.E."/>
            <person name="Felis G.E."/>
            <person name="de Vos W.M."/>
            <person name="Barrangou R."/>
            <person name="Klaenhammer T.R."/>
            <person name="Caufield P.W."/>
            <person name="Cui Y."/>
            <person name="Zhang H."/>
            <person name="O'Toole P.W."/>
        </authorList>
    </citation>
    <scope>NUCLEOTIDE SEQUENCE [LARGE SCALE GENOMIC DNA]</scope>
    <source>
        <strain evidence="4 5">DSM 14857</strain>
    </source>
</reference>
<evidence type="ECO:0000313" key="5">
    <source>
        <dbReference type="Proteomes" id="UP000051647"/>
    </source>
</evidence>
<dbReference type="RefSeq" id="WP_056938082.1">
    <property type="nucleotide sequence ID" value="NZ_AZFA01000008.1"/>
</dbReference>
<evidence type="ECO:0000313" key="4">
    <source>
        <dbReference type="EMBL" id="KRL67092.1"/>
    </source>
</evidence>
<dbReference type="AlphaFoldDB" id="A0A0R1SHX2"/>
<evidence type="ECO:0000259" key="3">
    <source>
        <dbReference type="PROSITE" id="PS50977"/>
    </source>
</evidence>
<dbReference type="Pfam" id="PF00440">
    <property type="entry name" value="TetR_N"/>
    <property type="match status" value="1"/>
</dbReference>
<dbReference type="InterPro" id="IPR050624">
    <property type="entry name" value="HTH-type_Tx_Regulator"/>
</dbReference>
<dbReference type="PANTHER" id="PTHR43479">
    <property type="entry name" value="ACREF/ENVCD OPERON REPRESSOR-RELATED"/>
    <property type="match status" value="1"/>
</dbReference>
<gene>
    <name evidence="4" type="ORF">FC27_GL002213</name>
</gene>
<name>A0A0R1SHX2_9LACO</name>
<evidence type="ECO:0000256" key="1">
    <source>
        <dbReference type="ARBA" id="ARBA00023125"/>
    </source>
</evidence>
<dbReference type="GO" id="GO:0003677">
    <property type="term" value="F:DNA binding"/>
    <property type="evidence" value="ECO:0007669"/>
    <property type="project" value="UniProtKB-UniRule"/>
</dbReference>
<organism evidence="4 5">
    <name type="scientific">Companilactobacillus versmoldensis DSM 14857 = KCTC 3814</name>
    <dbReference type="NCBI Taxonomy" id="1423815"/>
    <lineage>
        <taxon>Bacteria</taxon>
        <taxon>Bacillati</taxon>
        <taxon>Bacillota</taxon>
        <taxon>Bacilli</taxon>
        <taxon>Lactobacillales</taxon>
        <taxon>Lactobacillaceae</taxon>
        <taxon>Companilactobacillus</taxon>
    </lineage>
</organism>
<keyword evidence="1 2" id="KW-0238">DNA-binding</keyword>
<protein>
    <submittedName>
        <fullName evidence="4">TetR family transcriptional regulator</fullName>
    </submittedName>
</protein>
<proteinExistence type="predicted"/>
<dbReference type="InterPro" id="IPR009057">
    <property type="entry name" value="Homeodomain-like_sf"/>
</dbReference>
<dbReference type="PATRIC" id="fig|1423815.3.peg.2271"/>
<dbReference type="EMBL" id="AZFA01000008">
    <property type="protein sequence ID" value="KRL67092.1"/>
    <property type="molecule type" value="Genomic_DNA"/>
</dbReference>
<dbReference type="PRINTS" id="PR00455">
    <property type="entry name" value="HTHTETR"/>
</dbReference>
<dbReference type="STRING" id="1423815.FC27_GL002213"/>
<dbReference type="Proteomes" id="UP000051647">
    <property type="component" value="Unassembled WGS sequence"/>
</dbReference>
<dbReference type="SUPFAM" id="SSF46689">
    <property type="entry name" value="Homeodomain-like"/>
    <property type="match status" value="1"/>
</dbReference>
<feature type="domain" description="HTH tetR-type" evidence="3">
    <location>
        <begin position="18"/>
        <end position="78"/>
    </location>
</feature>
<dbReference type="PROSITE" id="PS50977">
    <property type="entry name" value="HTH_TETR_2"/>
    <property type="match status" value="1"/>
</dbReference>
<accession>A0A0R1SHX2</accession>
<comment type="caution">
    <text evidence="4">The sequence shown here is derived from an EMBL/GenBank/DDBJ whole genome shotgun (WGS) entry which is preliminary data.</text>
</comment>
<feature type="DNA-binding region" description="H-T-H motif" evidence="2">
    <location>
        <begin position="41"/>
        <end position="60"/>
    </location>
</feature>